<dbReference type="PROSITE" id="PS51192">
    <property type="entry name" value="HELICASE_ATP_BIND_1"/>
    <property type="match status" value="1"/>
</dbReference>
<feature type="compositionally biased region" description="Gly residues" evidence="12">
    <location>
        <begin position="436"/>
        <end position="467"/>
    </location>
</feature>
<dbReference type="InterPro" id="IPR012562">
    <property type="entry name" value="GUCT"/>
</dbReference>
<feature type="region of interest" description="Disordered" evidence="12">
    <location>
        <begin position="430"/>
        <end position="469"/>
    </location>
</feature>
<dbReference type="SMART" id="SM00343">
    <property type="entry name" value="ZnF_C2HC"/>
    <property type="match status" value="4"/>
</dbReference>
<dbReference type="GO" id="GO:0005730">
    <property type="term" value="C:nucleolus"/>
    <property type="evidence" value="ECO:0007669"/>
    <property type="project" value="UniProtKB-SubCell"/>
</dbReference>
<dbReference type="Pfam" id="PF00098">
    <property type="entry name" value="zf-CCHC"/>
    <property type="match status" value="4"/>
</dbReference>
<gene>
    <name evidence="15" type="ORF">GPM918_LOCUS10006</name>
    <name evidence="16" type="ORF">SRO942_LOCUS10007</name>
</gene>
<keyword evidence="9" id="KW-0694">RNA-binding</keyword>
<comment type="caution">
    <text evidence="15">The sequence shown here is derived from an EMBL/GenBank/DDBJ whole genome shotgun (WGS) entry which is preliminary data.</text>
</comment>
<dbReference type="Pfam" id="PF26142">
    <property type="entry name" value="DD_DDX21-DDX50"/>
    <property type="match status" value="1"/>
</dbReference>
<dbReference type="GO" id="GO:0003723">
    <property type="term" value="F:RNA binding"/>
    <property type="evidence" value="ECO:0007669"/>
    <property type="project" value="UniProtKB-KW"/>
</dbReference>
<feature type="compositionally biased region" description="Gly residues" evidence="12">
    <location>
        <begin position="588"/>
        <end position="607"/>
    </location>
</feature>
<keyword evidence="7" id="KW-0347">Helicase</keyword>
<dbReference type="GO" id="GO:0003724">
    <property type="term" value="F:RNA helicase activity"/>
    <property type="evidence" value="ECO:0007669"/>
    <property type="project" value="UniProtKB-EC"/>
</dbReference>
<dbReference type="Pfam" id="PF00270">
    <property type="entry name" value="DEAD"/>
    <property type="match status" value="1"/>
</dbReference>
<dbReference type="OrthoDB" id="5870588at2759"/>
<dbReference type="InterPro" id="IPR059027">
    <property type="entry name" value="DD_DDX21-DDX50"/>
</dbReference>
<dbReference type="PANTHER" id="PTHR47959:SF19">
    <property type="entry name" value="NUCLEOLAR RNA HELICASE 2-A"/>
    <property type="match status" value="1"/>
</dbReference>
<dbReference type="CDD" id="cd12937">
    <property type="entry name" value="GUCT_RH7_like"/>
    <property type="match status" value="1"/>
</dbReference>
<dbReference type="EC" id="3.6.4.13" evidence="3"/>
<evidence type="ECO:0000256" key="7">
    <source>
        <dbReference type="ARBA" id="ARBA00022806"/>
    </source>
</evidence>
<comment type="subcellular location">
    <subcellularLocation>
        <location evidence="1">Cytoplasm</location>
    </subcellularLocation>
    <subcellularLocation>
        <location evidence="2">Nucleus</location>
        <location evidence="2">Nucleolus</location>
    </subcellularLocation>
</comment>
<dbReference type="SUPFAM" id="SSF54928">
    <property type="entry name" value="RNA-binding domain, RBD"/>
    <property type="match status" value="1"/>
</dbReference>
<evidence type="ECO:0000256" key="3">
    <source>
        <dbReference type="ARBA" id="ARBA00012552"/>
    </source>
</evidence>
<protein>
    <recommendedName>
        <fullName evidence="3">RNA helicase</fullName>
        <ecNumber evidence="3">3.6.4.13</ecNumber>
    </recommendedName>
</protein>
<organism evidence="15 17">
    <name type="scientific">Didymodactylos carnosus</name>
    <dbReference type="NCBI Taxonomy" id="1234261"/>
    <lineage>
        <taxon>Eukaryota</taxon>
        <taxon>Metazoa</taxon>
        <taxon>Spiralia</taxon>
        <taxon>Gnathifera</taxon>
        <taxon>Rotifera</taxon>
        <taxon>Eurotatoria</taxon>
        <taxon>Bdelloidea</taxon>
        <taxon>Philodinida</taxon>
        <taxon>Philodinidae</taxon>
        <taxon>Didymodactylos</taxon>
    </lineage>
</organism>
<evidence type="ECO:0000256" key="6">
    <source>
        <dbReference type="ARBA" id="ARBA00022801"/>
    </source>
</evidence>
<feature type="compositionally biased region" description="Basic and acidic residues" evidence="12">
    <location>
        <begin position="576"/>
        <end position="585"/>
    </location>
</feature>
<feature type="domain" description="Helicase ATP-binding" evidence="14">
    <location>
        <begin position="82"/>
        <end position="261"/>
    </location>
</feature>
<feature type="domain" description="CCHC-type" evidence="13">
    <location>
        <begin position="504"/>
        <end position="519"/>
    </location>
</feature>
<dbReference type="SMART" id="SM00487">
    <property type="entry name" value="DEXDc"/>
    <property type="match status" value="1"/>
</dbReference>
<evidence type="ECO:0000256" key="9">
    <source>
        <dbReference type="ARBA" id="ARBA00022884"/>
    </source>
</evidence>
<evidence type="ECO:0000256" key="11">
    <source>
        <dbReference type="PROSITE-ProRule" id="PRU00047"/>
    </source>
</evidence>
<dbReference type="InterPro" id="IPR014001">
    <property type="entry name" value="Helicase_ATP-bd"/>
</dbReference>
<evidence type="ECO:0000256" key="4">
    <source>
        <dbReference type="ARBA" id="ARBA00022490"/>
    </source>
</evidence>
<dbReference type="Proteomes" id="UP000681722">
    <property type="component" value="Unassembled WGS sequence"/>
</dbReference>
<feature type="compositionally biased region" description="Polar residues" evidence="12">
    <location>
        <begin position="21"/>
        <end position="34"/>
    </location>
</feature>
<keyword evidence="6" id="KW-0378">Hydrolase</keyword>
<keyword evidence="5" id="KW-0547">Nucleotide-binding</keyword>
<keyword evidence="10" id="KW-0539">Nucleus</keyword>
<dbReference type="Gene3D" id="3.30.70.2280">
    <property type="match status" value="1"/>
</dbReference>
<accession>A0A814BCP8</accession>
<evidence type="ECO:0000259" key="14">
    <source>
        <dbReference type="PROSITE" id="PS51192"/>
    </source>
</evidence>
<dbReference type="EMBL" id="CAJNOQ010001921">
    <property type="protein sequence ID" value="CAF0927627.1"/>
    <property type="molecule type" value="Genomic_DNA"/>
</dbReference>
<dbReference type="InterPro" id="IPR027417">
    <property type="entry name" value="P-loop_NTPase"/>
</dbReference>
<evidence type="ECO:0000256" key="5">
    <source>
        <dbReference type="ARBA" id="ARBA00022741"/>
    </source>
</evidence>
<keyword evidence="11" id="KW-0479">Metal-binding</keyword>
<evidence type="ECO:0000256" key="2">
    <source>
        <dbReference type="ARBA" id="ARBA00004604"/>
    </source>
</evidence>
<dbReference type="PANTHER" id="PTHR47959">
    <property type="entry name" value="ATP-DEPENDENT RNA HELICASE RHLE-RELATED"/>
    <property type="match status" value="1"/>
</dbReference>
<keyword evidence="17" id="KW-1185">Reference proteome</keyword>
<dbReference type="InterPro" id="IPR035979">
    <property type="entry name" value="RBD_domain_sf"/>
</dbReference>
<dbReference type="GO" id="GO:0005524">
    <property type="term" value="F:ATP binding"/>
    <property type="evidence" value="ECO:0007669"/>
    <property type="project" value="UniProtKB-KW"/>
</dbReference>
<dbReference type="GO" id="GO:0005829">
    <property type="term" value="C:cytosol"/>
    <property type="evidence" value="ECO:0007669"/>
    <property type="project" value="TreeGrafter"/>
</dbReference>
<reference evidence="15" key="1">
    <citation type="submission" date="2021-02" db="EMBL/GenBank/DDBJ databases">
        <authorList>
            <person name="Nowell W R."/>
        </authorList>
    </citation>
    <scope>NUCLEOTIDE SEQUENCE</scope>
</reference>
<feature type="domain" description="CCHC-type" evidence="13">
    <location>
        <begin position="567"/>
        <end position="582"/>
    </location>
</feature>
<evidence type="ECO:0000259" key="13">
    <source>
        <dbReference type="PROSITE" id="PS50158"/>
    </source>
</evidence>
<dbReference type="AlphaFoldDB" id="A0A814BCP8"/>
<evidence type="ECO:0000256" key="10">
    <source>
        <dbReference type="ARBA" id="ARBA00023242"/>
    </source>
</evidence>
<feature type="domain" description="CCHC-type" evidence="13">
    <location>
        <begin position="535"/>
        <end position="550"/>
    </location>
</feature>
<dbReference type="PROSITE" id="PS50158">
    <property type="entry name" value="ZF_CCHC"/>
    <property type="match status" value="4"/>
</dbReference>
<keyword evidence="8" id="KW-0067">ATP-binding</keyword>
<dbReference type="Gene3D" id="3.40.50.300">
    <property type="entry name" value="P-loop containing nucleotide triphosphate hydrolases"/>
    <property type="match status" value="1"/>
</dbReference>
<feature type="compositionally biased region" description="Basic and acidic residues" evidence="12">
    <location>
        <begin position="625"/>
        <end position="634"/>
    </location>
</feature>
<dbReference type="InterPro" id="IPR036875">
    <property type="entry name" value="Znf_CCHC_sf"/>
</dbReference>
<dbReference type="EMBL" id="CAJOBC010001921">
    <property type="protein sequence ID" value="CAF3706051.1"/>
    <property type="molecule type" value="Genomic_DNA"/>
</dbReference>
<dbReference type="Pfam" id="PF08152">
    <property type="entry name" value="GUCT"/>
    <property type="match status" value="1"/>
</dbReference>
<evidence type="ECO:0000256" key="8">
    <source>
        <dbReference type="ARBA" id="ARBA00022840"/>
    </source>
</evidence>
<proteinExistence type="predicted"/>
<evidence type="ECO:0000313" key="17">
    <source>
        <dbReference type="Proteomes" id="UP000663829"/>
    </source>
</evidence>
<feature type="region of interest" description="Disordered" evidence="12">
    <location>
        <begin position="1"/>
        <end position="34"/>
    </location>
</feature>
<dbReference type="Proteomes" id="UP000663829">
    <property type="component" value="Unassembled WGS sequence"/>
</dbReference>
<evidence type="ECO:0000313" key="15">
    <source>
        <dbReference type="EMBL" id="CAF0927627.1"/>
    </source>
</evidence>
<dbReference type="SUPFAM" id="SSF57756">
    <property type="entry name" value="Retrovirus zinc finger-like domains"/>
    <property type="match status" value="2"/>
</dbReference>
<evidence type="ECO:0000313" key="16">
    <source>
        <dbReference type="EMBL" id="CAF3706051.1"/>
    </source>
</evidence>
<feature type="domain" description="CCHC-type" evidence="13">
    <location>
        <begin position="476"/>
        <end position="491"/>
    </location>
</feature>
<dbReference type="InterPro" id="IPR001878">
    <property type="entry name" value="Znf_CCHC"/>
</dbReference>
<keyword evidence="4" id="KW-0963">Cytoplasm</keyword>
<dbReference type="SUPFAM" id="SSF52540">
    <property type="entry name" value="P-loop containing nucleoside triphosphate hydrolases"/>
    <property type="match status" value="1"/>
</dbReference>
<keyword evidence="11" id="KW-0862">Zinc</keyword>
<dbReference type="Gene3D" id="4.10.60.10">
    <property type="entry name" value="Zinc finger, CCHC-type"/>
    <property type="match status" value="4"/>
</dbReference>
<name>A0A814BCP8_9BILA</name>
<evidence type="ECO:0000256" key="12">
    <source>
        <dbReference type="SAM" id="MobiDB-lite"/>
    </source>
</evidence>
<feature type="compositionally biased region" description="Basic and acidic residues" evidence="12">
    <location>
        <begin position="8"/>
        <end position="17"/>
    </location>
</feature>
<keyword evidence="11" id="KW-0863">Zinc-finger</keyword>
<dbReference type="GO" id="GO:0008270">
    <property type="term" value="F:zinc ion binding"/>
    <property type="evidence" value="ECO:0007669"/>
    <property type="project" value="UniProtKB-KW"/>
</dbReference>
<dbReference type="GO" id="GO:0016787">
    <property type="term" value="F:hydrolase activity"/>
    <property type="evidence" value="ECO:0007669"/>
    <property type="project" value="UniProtKB-KW"/>
</dbReference>
<feature type="region of interest" description="Disordered" evidence="12">
    <location>
        <begin position="575"/>
        <end position="634"/>
    </location>
</feature>
<dbReference type="InterPro" id="IPR011545">
    <property type="entry name" value="DEAD/DEAH_box_helicase_dom"/>
</dbReference>
<evidence type="ECO:0000256" key="1">
    <source>
        <dbReference type="ARBA" id="ARBA00004496"/>
    </source>
</evidence>
<sequence>MKQKQKQKIVEEVHDVETNEENGNNDSTTNGQDETTAVDQLNFTEEERAKGILKNFKISKKTIKKLKARGVEFLFPVQSESYNFIHEKKNCIVKARTGTGKTLAFILPIVELLQSQDSDQLEDGRSPRVLVLTPTRELTKQISDDFSSIVTNLSVVTIGGKKNDQQEAGLRAGCDIIVAAPARLSDFISNGKISLENIQHVVLDEIDQMLDMGFKDSVNEILSNVFSSDTTEKPQMIVFSATIPDWIKQAKKQYMSSGYEMIDLIKDSKQKTATNVEQMSTDQDRESTIDVQLVKAIDGVTEEAKAHVRSTAEHILEKRDAIDALSAALACVSGTTSGGTKSLLTNRENYTTYMMTVQDEFQGVGLVYTTLRRCFGDDFDAKSNCSKIGFTKDRKGAVFDLPSELDETLQGYWKDSPRLQLKAITELPEIDEASMNGGGNDYNARGGGRGGQRGGSRGNSRGNGRGGSFDRPSNACFNCGQTGHMSRECTEPKSGGGGGQSNACYNCGQTGHMSRDCTEPKTGGGRPSNGSSNVCYNCNQEGHMSRDCTEPRKAGGRPSGGDQSNVCFNCQQPGHMSRDCTEPRKFGGSRGGRGGGGRGGGGRGGGPKRSFDLSGDGGGASNKKVKFDSDGEDE</sequence>
<dbReference type="InterPro" id="IPR050079">
    <property type="entry name" value="DEAD_box_RNA_helicase"/>
</dbReference>